<reference evidence="2" key="1">
    <citation type="submission" date="2014-10" db="EMBL/GenBank/DDBJ databases">
        <authorList>
            <person name="King R."/>
        </authorList>
    </citation>
    <scope>NUCLEOTIDE SEQUENCE [LARGE SCALE GENOMIC DNA]</scope>
    <source>
        <strain evidence="2">A3/5</strain>
    </source>
</reference>
<proteinExistence type="predicted"/>
<dbReference type="AlphaFoldDB" id="A0A2L2TVT9"/>
<organism evidence="1 2">
    <name type="scientific">Fusarium venenatum</name>
    <dbReference type="NCBI Taxonomy" id="56646"/>
    <lineage>
        <taxon>Eukaryota</taxon>
        <taxon>Fungi</taxon>
        <taxon>Dikarya</taxon>
        <taxon>Ascomycota</taxon>
        <taxon>Pezizomycotina</taxon>
        <taxon>Sordariomycetes</taxon>
        <taxon>Hypocreomycetidae</taxon>
        <taxon>Hypocreales</taxon>
        <taxon>Nectriaceae</taxon>
        <taxon>Fusarium</taxon>
    </lineage>
</organism>
<dbReference type="Proteomes" id="UP000245910">
    <property type="component" value="Chromosome III"/>
</dbReference>
<protein>
    <submittedName>
        <fullName evidence="1">Uncharacterized protein</fullName>
    </submittedName>
</protein>
<evidence type="ECO:0000313" key="1">
    <source>
        <dbReference type="EMBL" id="CEI70871.1"/>
    </source>
</evidence>
<evidence type="ECO:0000313" key="2">
    <source>
        <dbReference type="Proteomes" id="UP000245910"/>
    </source>
</evidence>
<accession>A0A2L2TVT9</accession>
<name>A0A2L2TVT9_9HYPO</name>
<dbReference type="EMBL" id="LN649231">
    <property type="protein sequence ID" value="CEI70871.1"/>
    <property type="molecule type" value="Genomic_DNA"/>
</dbReference>
<sequence length="153" mass="17059">MRFDSTSILQAMAISPIADRTNCLFGACDSSERTFISEFAFMELVSSQVAKFSHQSNKRCLRMVTDVNVSCSGGWDCFRSTWKEVGCNWPEVLVPVADLATESQPAAPAKTIDNTTDSIQSRCEGQSLVPVEKFHYWMIDDRIGCSTRDKAGW</sequence>
<keyword evidence="2" id="KW-1185">Reference proteome</keyword>